<dbReference type="SUPFAM" id="SSF102405">
    <property type="entry name" value="MCP/YpsA-like"/>
    <property type="match status" value="1"/>
</dbReference>
<evidence type="ECO:0000256" key="1">
    <source>
        <dbReference type="ARBA" id="ARBA00006525"/>
    </source>
</evidence>
<dbReference type="GO" id="GO:0009294">
    <property type="term" value="P:DNA-mediated transformation"/>
    <property type="evidence" value="ECO:0007669"/>
    <property type="project" value="InterPro"/>
</dbReference>
<dbReference type="Gene3D" id="1.10.10.10">
    <property type="entry name" value="Winged helix-like DNA-binding domain superfamily/Winged helix DNA-binding domain"/>
    <property type="match status" value="1"/>
</dbReference>
<reference evidence="3" key="1">
    <citation type="submission" date="2019-11" db="EMBL/GenBank/DDBJ databases">
        <authorList>
            <person name="Feng L."/>
        </authorList>
    </citation>
    <scope>NUCLEOTIDE SEQUENCE</scope>
    <source>
        <strain evidence="3">BhanseniiLFYP23</strain>
    </source>
</reference>
<sequence>MTEKIWQCSRFEEKYPKRLLVYENMPQTIYVKGKLPLETGKTVAIVGARVCSHYGAYQAYRFAKELAQQGVQIISGLAKGIDANAHKGALDAGGNTYAVLGCGVDICYPKQNQRLYEEIIKKGGVLSEFENQTLPFAGNFPRRNRIISGLADLVLVVEAKKKSGSLITANYALEQGKTVFAVPGRVDDALSEGCNLLIADGAGIANSVESILSELQILPEKKGDFLHKSKIWLASHEEMVYSCLDLQPKNIEEIFQEVPLKSGEIMEILLKLELEGLIIEPVKNYYTRTGG</sequence>
<dbReference type="RefSeq" id="WP_009246428.1">
    <property type="nucleotide sequence ID" value="NZ_CACRSY010000008.1"/>
</dbReference>
<dbReference type="Gene3D" id="3.40.50.450">
    <property type="match status" value="1"/>
</dbReference>
<gene>
    <name evidence="3" type="ORF">BHLFYP23_02292</name>
</gene>
<dbReference type="InterPro" id="IPR057666">
    <property type="entry name" value="DrpA_SLOG"/>
</dbReference>
<comment type="similarity">
    <text evidence="1">Belongs to the DprA/Smf family.</text>
</comment>
<dbReference type="Pfam" id="PF02481">
    <property type="entry name" value="DNA_processg_A"/>
    <property type="match status" value="1"/>
</dbReference>
<dbReference type="EMBL" id="CACRSY010000008">
    <property type="protein sequence ID" value="VYS97113.1"/>
    <property type="molecule type" value="Genomic_DNA"/>
</dbReference>
<protein>
    <recommendedName>
        <fullName evidence="2">Smf/DprA SLOG domain-containing protein</fullName>
    </recommendedName>
</protein>
<proteinExistence type="inferred from homology"/>
<dbReference type="InterPro" id="IPR036388">
    <property type="entry name" value="WH-like_DNA-bd_sf"/>
</dbReference>
<dbReference type="InterPro" id="IPR003488">
    <property type="entry name" value="DprA"/>
</dbReference>
<dbReference type="AlphaFoldDB" id="A0A6N2STV2"/>
<dbReference type="NCBIfam" id="TIGR00732">
    <property type="entry name" value="dprA"/>
    <property type="match status" value="1"/>
</dbReference>
<organism evidence="3">
    <name type="scientific">Blautia hansenii</name>
    <name type="common">Ruminococcus hansenii</name>
    <dbReference type="NCBI Taxonomy" id="1322"/>
    <lineage>
        <taxon>Bacteria</taxon>
        <taxon>Bacillati</taxon>
        <taxon>Bacillota</taxon>
        <taxon>Clostridia</taxon>
        <taxon>Lachnospirales</taxon>
        <taxon>Lachnospiraceae</taxon>
        <taxon>Blautia</taxon>
    </lineage>
</organism>
<name>A0A6N2STV2_BLAHA</name>
<evidence type="ECO:0000313" key="3">
    <source>
        <dbReference type="EMBL" id="VYS97113.1"/>
    </source>
</evidence>
<feature type="domain" description="Smf/DprA SLOG" evidence="2">
    <location>
        <begin position="11"/>
        <end position="215"/>
    </location>
</feature>
<accession>A0A6N2STV2</accession>
<evidence type="ECO:0000259" key="2">
    <source>
        <dbReference type="Pfam" id="PF02481"/>
    </source>
</evidence>
<dbReference type="PANTHER" id="PTHR43022">
    <property type="entry name" value="PROTEIN SMF"/>
    <property type="match status" value="1"/>
</dbReference>
<dbReference type="PANTHER" id="PTHR43022:SF1">
    <property type="entry name" value="PROTEIN SMF"/>
    <property type="match status" value="1"/>
</dbReference>